<gene>
    <name evidence="9" type="primary">pbpB</name>
    <name evidence="9" type="ORF">J8TS2_19200</name>
</gene>
<dbReference type="InterPro" id="IPR036138">
    <property type="entry name" value="PBP_dimer_sf"/>
</dbReference>
<evidence type="ECO:0000259" key="8">
    <source>
        <dbReference type="PROSITE" id="PS51178"/>
    </source>
</evidence>
<feature type="transmembrane region" description="Helical" evidence="7">
    <location>
        <begin position="12"/>
        <end position="32"/>
    </location>
</feature>
<accession>A0ABQ4KJF4</accession>
<dbReference type="RefSeq" id="WP_212966195.1">
    <property type="nucleotide sequence ID" value="NZ_BORB01000013.1"/>
</dbReference>
<dbReference type="EC" id="3.4.16.4" evidence="4"/>
<proteinExistence type="inferred from homology"/>
<name>A0ABQ4KJF4_9BACI</name>
<feature type="domain" description="PASTA" evidence="8">
    <location>
        <begin position="653"/>
        <end position="708"/>
    </location>
</feature>
<keyword evidence="7" id="KW-1133">Transmembrane helix</keyword>
<comment type="pathway">
    <text evidence="2">Cell wall biogenesis; peptidoglycan biosynthesis.</text>
</comment>
<comment type="catalytic activity">
    <reaction evidence="6">
        <text>Preferential cleavage: (Ac)2-L-Lys-D-Ala-|-D-Ala. Also transpeptidation of peptidyl-alanyl moieties that are N-acyl substituents of D-alanine.</text>
        <dbReference type="EC" id="3.4.16.4"/>
    </reaction>
</comment>
<dbReference type="Gene3D" id="2.20.70.70">
    <property type="match status" value="1"/>
</dbReference>
<comment type="caution">
    <text evidence="9">The sequence shown here is derived from an EMBL/GenBank/DDBJ whole genome shotgun (WGS) entry which is preliminary data.</text>
</comment>
<comment type="subcellular location">
    <subcellularLocation>
        <location evidence="1">Membrane</location>
    </subcellularLocation>
</comment>
<dbReference type="InterPro" id="IPR012338">
    <property type="entry name" value="Beta-lactam/transpept-like"/>
</dbReference>
<dbReference type="Pfam" id="PF00905">
    <property type="entry name" value="Transpeptidase"/>
    <property type="match status" value="1"/>
</dbReference>
<dbReference type="InterPro" id="IPR005543">
    <property type="entry name" value="PASTA_dom"/>
</dbReference>
<dbReference type="CDD" id="cd06576">
    <property type="entry name" value="PASTA_Pbp2x-like_1"/>
    <property type="match status" value="1"/>
</dbReference>
<feature type="domain" description="PASTA" evidence="8">
    <location>
        <begin position="591"/>
        <end position="651"/>
    </location>
</feature>
<evidence type="ECO:0000256" key="1">
    <source>
        <dbReference type="ARBA" id="ARBA00004370"/>
    </source>
</evidence>
<dbReference type="Proteomes" id="UP000679950">
    <property type="component" value="Unassembled WGS sequence"/>
</dbReference>
<evidence type="ECO:0000313" key="9">
    <source>
        <dbReference type="EMBL" id="GIN57601.1"/>
    </source>
</evidence>
<comment type="similarity">
    <text evidence="3">Belongs to the transpeptidase family.</text>
</comment>
<evidence type="ECO:0000256" key="3">
    <source>
        <dbReference type="ARBA" id="ARBA00007171"/>
    </source>
</evidence>
<dbReference type="CDD" id="cd06575">
    <property type="entry name" value="PASTA_Pbp2x-like_2"/>
    <property type="match status" value="1"/>
</dbReference>
<dbReference type="SUPFAM" id="SSF56601">
    <property type="entry name" value="beta-lactamase/transpeptidase-like"/>
    <property type="match status" value="1"/>
</dbReference>
<dbReference type="InterPro" id="IPR005311">
    <property type="entry name" value="PBP_dimer"/>
</dbReference>
<keyword evidence="10" id="KW-1185">Reference proteome</keyword>
<dbReference type="InterPro" id="IPR050515">
    <property type="entry name" value="Beta-lactam/transpept"/>
</dbReference>
<keyword evidence="7" id="KW-0812">Transmembrane</keyword>
<dbReference type="EMBL" id="BORB01000013">
    <property type="protein sequence ID" value="GIN57601.1"/>
    <property type="molecule type" value="Genomic_DNA"/>
</dbReference>
<dbReference type="InterPro" id="IPR001460">
    <property type="entry name" value="PCN-bd_Tpept"/>
</dbReference>
<dbReference type="PANTHER" id="PTHR30627">
    <property type="entry name" value="PEPTIDOGLYCAN D,D-TRANSPEPTIDASE"/>
    <property type="match status" value="1"/>
</dbReference>
<dbReference type="PANTHER" id="PTHR30627:SF26">
    <property type="entry name" value="PENICILLIN-BINDING PROTEIN 2B"/>
    <property type="match status" value="1"/>
</dbReference>
<evidence type="ECO:0000313" key="10">
    <source>
        <dbReference type="Proteomes" id="UP000679950"/>
    </source>
</evidence>
<dbReference type="SMART" id="SM00740">
    <property type="entry name" value="PASTA"/>
    <property type="match status" value="2"/>
</dbReference>
<dbReference type="Gene3D" id="3.30.70.2110">
    <property type="match status" value="1"/>
</dbReference>
<organism evidence="9 10">
    <name type="scientific">Lederbergia ruris</name>
    <dbReference type="NCBI Taxonomy" id="217495"/>
    <lineage>
        <taxon>Bacteria</taxon>
        <taxon>Bacillati</taxon>
        <taxon>Bacillota</taxon>
        <taxon>Bacilli</taxon>
        <taxon>Bacillales</taxon>
        <taxon>Bacillaceae</taxon>
        <taxon>Lederbergia</taxon>
    </lineage>
</organism>
<dbReference type="Gene3D" id="3.40.710.10">
    <property type="entry name" value="DD-peptidase/beta-lactamase superfamily"/>
    <property type="match status" value="1"/>
</dbReference>
<protein>
    <recommendedName>
        <fullName evidence="4">serine-type D-Ala-D-Ala carboxypeptidase</fullName>
        <ecNumber evidence="4">3.4.16.4</ecNumber>
    </recommendedName>
</protein>
<evidence type="ECO:0000256" key="7">
    <source>
        <dbReference type="SAM" id="Phobius"/>
    </source>
</evidence>
<evidence type="ECO:0000256" key="2">
    <source>
        <dbReference type="ARBA" id="ARBA00004752"/>
    </source>
</evidence>
<evidence type="ECO:0000256" key="5">
    <source>
        <dbReference type="ARBA" id="ARBA00023136"/>
    </source>
</evidence>
<dbReference type="Gene3D" id="3.90.1310.10">
    <property type="entry name" value="Penicillin-binding protein 2a (Domain 2)"/>
    <property type="match status" value="1"/>
</dbReference>
<evidence type="ECO:0000256" key="4">
    <source>
        <dbReference type="ARBA" id="ARBA00012448"/>
    </source>
</evidence>
<dbReference type="Pfam" id="PF03717">
    <property type="entry name" value="PBP_dimer"/>
    <property type="match status" value="1"/>
</dbReference>
<keyword evidence="5 7" id="KW-0472">Membrane</keyword>
<evidence type="ECO:0000256" key="6">
    <source>
        <dbReference type="ARBA" id="ARBA00034000"/>
    </source>
</evidence>
<dbReference type="SUPFAM" id="SSF56519">
    <property type="entry name" value="Penicillin binding protein dimerisation domain"/>
    <property type="match status" value="1"/>
</dbReference>
<dbReference type="SUPFAM" id="SSF54184">
    <property type="entry name" value="Penicillin-binding protein 2x (pbp-2x), c-terminal domain"/>
    <property type="match status" value="2"/>
</dbReference>
<dbReference type="PROSITE" id="PS51178">
    <property type="entry name" value="PASTA"/>
    <property type="match status" value="2"/>
</dbReference>
<sequence>MSSHKKNRNIGAAVFFIIFSLLFFVLIVRFVTIQTTGKVEGKVLAAEAKELYLRQGVLKAKRGTIFDRNKEIIAEDSESYTLVAVLDEALTIDKKKPRHVVDPAKTAKQLAEYIDMEEADIYAVLTKDAKQVEFGKAGKDLSHSVKNKIEDLHLPGIGFLKDTKRFYPNGVFASHLIGYTQEVEEDGKKKLTGTGLEMSYNDLLSGKNGSVQYEGDVWNYILPNSKKHIKEPENGQDIYLTLDKKIQTFLEDAISQVDEKYSPERIMAVVAEPKTGKILAMGQTPTFHPETREGIDKSWHNEVIETSYEPGSTMKVFSLATAIEEGVFKPADTFPSGKYQVDRQSTINDHNGGEGWGTISYLEGVQRSSNVGFAYLLEKMGTKAWREAMEDFKFGQRTNIGLPNEATGKILYRYPVEKVTSVYGQGTTVTAIQMVQAMTAIANEGVMMKPYVVDKVVNPNDGTVQETKPEVAGKPISKETAKEVLEVLETVVTGKNGTGKIYNIEGYQVAGKTGTAQIAGPTGYLKGKNNYIYSFLGVAPADNPQLVMYVMVDRPHLDENESGSKPVSMIFNTVMKSSLQYLNIKPEEFVKAKTVQLPDFSEMSVSEATKWVKEKGLNPIVIGEGNKIIQQSPFSKEALIVGEKVYLKTDGPTTIPNMKGWSKREVINLSEMADITLKIKGEGYVLQQSSKPGTVVEPGETLEIQFQSPREALNKKKADE</sequence>
<dbReference type="Pfam" id="PF03793">
    <property type="entry name" value="PASTA"/>
    <property type="match status" value="2"/>
</dbReference>
<reference evidence="9 10" key="1">
    <citation type="submission" date="2021-03" db="EMBL/GenBank/DDBJ databases">
        <title>Antimicrobial resistance genes in bacteria isolated from Japanese honey, and their potential for conferring macrolide and lincosamide resistance in the American foulbrood pathogen Paenibacillus larvae.</title>
        <authorList>
            <person name="Okamoto M."/>
            <person name="Kumagai M."/>
            <person name="Kanamori H."/>
            <person name="Takamatsu D."/>
        </authorList>
    </citation>
    <scope>NUCLEOTIDE SEQUENCE [LARGE SCALE GENOMIC DNA]</scope>
    <source>
        <strain evidence="9 10">J8TS2</strain>
    </source>
</reference>